<sequence length="102" mass="12044">MDYGLLCPKCGKEPSQGTLLFIPSWSIRRMDIPYFMCGSCRIICADKASIRKYVCWWKKLAFTKRHLPSNKVLYKMALERAENIVDYYVANIGYHRARFLRK</sequence>
<accession>A0A1F5CH41</accession>
<organism evidence="1 2">
    <name type="scientific">Candidatus Azambacteria bacterium RIFOXYD1_FULL_42_11</name>
    <dbReference type="NCBI Taxonomy" id="1797310"/>
    <lineage>
        <taxon>Bacteria</taxon>
        <taxon>Candidatus Azamiibacteriota</taxon>
    </lineage>
</organism>
<dbReference type="Proteomes" id="UP000178974">
    <property type="component" value="Unassembled WGS sequence"/>
</dbReference>
<comment type="caution">
    <text evidence="1">The sequence shown here is derived from an EMBL/GenBank/DDBJ whole genome shotgun (WGS) entry which is preliminary data.</text>
</comment>
<evidence type="ECO:0000313" key="1">
    <source>
        <dbReference type="EMBL" id="OGD42169.1"/>
    </source>
</evidence>
<evidence type="ECO:0000313" key="2">
    <source>
        <dbReference type="Proteomes" id="UP000178974"/>
    </source>
</evidence>
<dbReference type="EMBL" id="MEZA01000018">
    <property type="protein sequence ID" value="OGD42169.1"/>
    <property type="molecule type" value="Genomic_DNA"/>
</dbReference>
<gene>
    <name evidence="1" type="ORF">A2567_01760</name>
</gene>
<reference evidence="1 2" key="1">
    <citation type="journal article" date="2016" name="Nat. Commun.">
        <title>Thousands of microbial genomes shed light on interconnected biogeochemical processes in an aquifer system.</title>
        <authorList>
            <person name="Anantharaman K."/>
            <person name="Brown C.T."/>
            <person name="Hug L.A."/>
            <person name="Sharon I."/>
            <person name="Castelle C.J."/>
            <person name="Probst A.J."/>
            <person name="Thomas B.C."/>
            <person name="Singh A."/>
            <person name="Wilkins M.J."/>
            <person name="Karaoz U."/>
            <person name="Brodie E.L."/>
            <person name="Williams K.H."/>
            <person name="Hubbard S.S."/>
            <person name="Banfield J.F."/>
        </authorList>
    </citation>
    <scope>NUCLEOTIDE SEQUENCE [LARGE SCALE GENOMIC DNA]</scope>
</reference>
<proteinExistence type="predicted"/>
<dbReference type="AlphaFoldDB" id="A0A1F5CH41"/>
<name>A0A1F5CH41_9BACT</name>
<protein>
    <submittedName>
        <fullName evidence="1">Uncharacterized protein</fullName>
    </submittedName>
</protein>